<organism evidence="3 4">
    <name type="scientific">Pseudomonas chlororaphis</name>
    <dbReference type="NCBI Taxonomy" id="587753"/>
    <lineage>
        <taxon>Bacteria</taxon>
        <taxon>Pseudomonadati</taxon>
        <taxon>Pseudomonadota</taxon>
        <taxon>Gammaproteobacteria</taxon>
        <taxon>Pseudomonadales</taxon>
        <taxon>Pseudomonadaceae</taxon>
        <taxon>Pseudomonas</taxon>
    </lineage>
</organism>
<protein>
    <submittedName>
        <fullName evidence="3">Colicin transporter</fullName>
    </submittedName>
</protein>
<accession>A0A0A6DK68</accession>
<dbReference type="AlphaFoldDB" id="A0A0A6DK68"/>
<dbReference type="SUPFAM" id="SSF47345">
    <property type="entry name" value="Colicin E immunity proteins"/>
    <property type="match status" value="1"/>
</dbReference>
<dbReference type="OrthoDB" id="6810874at2"/>
<comment type="caution">
    <text evidence="3">The sequence shown here is derived from an EMBL/GenBank/DDBJ whole genome shotgun (WGS) entry which is preliminary data.</text>
</comment>
<keyword evidence="2" id="KW-0079">Bacteriocin immunity</keyword>
<dbReference type="PATRIC" id="fig|587753.9.peg.204"/>
<gene>
    <name evidence="3" type="ORF">NZ35_01015</name>
</gene>
<dbReference type="GO" id="GO:0030153">
    <property type="term" value="P:bacteriocin immunity"/>
    <property type="evidence" value="ECO:0007669"/>
    <property type="project" value="UniProtKB-KW"/>
</dbReference>
<dbReference type="Gene3D" id="1.10.1200.20">
    <property type="entry name" value="Colicin E immunity protein"/>
    <property type="match status" value="1"/>
</dbReference>
<dbReference type="Proteomes" id="UP000030564">
    <property type="component" value="Unassembled WGS sequence"/>
</dbReference>
<evidence type="ECO:0000313" key="4">
    <source>
        <dbReference type="Proteomes" id="UP000030564"/>
    </source>
</evidence>
<evidence type="ECO:0000256" key="1">
    <source>
        <dbReference type="ARBA" id="ARBA00009346"/>
    </source>
</evidence>
<comment type="similarity">
    <text evidence="1">Belongs to the colicins ColE2/ColE8/ColE9 and pyocins S1/S2 family.</text>
</comment>
<dbReference type="GO" id="GO:0015643">
    <property type="term" value="F:toxic substance binding"/>
    <property type="evidence" value="ECO:0007669"/>
    <property type="project" value="InterPro"/>
</dbReference>
<sequence>MNKNLKARFEDYTEREYIELINSLFEGDYSSEYEHDRIFETIISTSEHPNASDVLCHPEEGVEDSPIGVIGIFKEWRAANGKAGFKIEE</sequence>
<dbReference type="EMBL" id="JSFK01000001">
    <property type="protein sequence ID" value="KHA74884.1"/>
    <property type="molecule type" value="Genomic_DNA"/>
</dbReference>
<evidence type="ECO:0000313" key="3">
    <source>
        <dbReference type="EMBL" id="KHA74884.1"/>
    </source>
</evidence>
<dbReference type="Pfam" id="PF01320">
    <property type="entry name" value="Colicin_Pyocin"/>
    <property type="match status" value="1"/>
</dbReference>
<dbReference type="CDD" id="cd16363">
    <property type="entry name" value="Col_Im_like"/>
    <property type="match status" value="1"/>
</dbReference>
<reference evidence="3 4" key="1">
    <citation type="submission" date="2014-10" db="EMBL/GenBank/DDBJ databases">
        <title>Draft genome sequence of Pseudomonas chlororaphis EA105.</title>
        <authorList>
            <person name="McCully L.M."/>
            <person name="Bitzer A.S."/>
            <person name="Spence C."/>
            <person name="Bais H."/>
            <person name="Silby M.W."/>
        </authorList>
    </citation>
    <scope>NUCLEOTIDE SEQUENCE [LARGE SCALE GENOMIC DNA]</scope>
    <source>
        <strain evidence="3 4">EA105</strain>
    </source>
</reference>
<proteinExistence type="inferred from homology"/>
<name>A0A0A6DK68_9PSED</name>
<dbReference type="PRINTS" id="PR01299">
    <property type="entry name" value="PYOCIN"/>
</dbReference>
<dbReference type="InterPro" id="IPR035900">
    <property type="entry name" value="Colicin_E_sf"/>
</dbReference>
<dbReference type="InterPro" id="IPR000290">
    <property type="entry name" value="Colicin_pyocin"/>
</dbReference>
<evidence type="ECO:0000256" key="2">
    <source>
        <dbReference type="ARBA" id="ARBA00023025"/>
    </source>
</evidence>